<dbReference type="Proteomes" id="UP000887159">
    <property type="component" value="Unassembled WGS sequence"/>
</dbReference>
<evidence type="ECO:0000313" key="3">
    <source>
        <dbReference type="Proteomes" id="UP000887159"/>
    </source>
</evidence>
<name>A0A8X6V2N5_TRICX</name>
<accession>A0A8X6V2N5</accession>
<dbReference type="AlphaFoldDB" id="A0A8X6V2N5"/>
<dbReference type="EMBL" id="BMAU01021170">
    <property type="protein sequence ID" value="GFX92912.1"/>
    <property type="molecule type" value="Genomic_DNA"/>
</dbReference>
<sequence length="77" mass="8405">MNPVSLNHGQMTKTTPEMTPSFPNYHTMPMGLRLSLDRFNVYLLPLYGGSSAILGSNSGHADHESVTLTTKKGVERA</sequence>
<comment type="caution">
    <text evidence="2">The sequence shown here is derived from an EMBL/GenBank/DDBJ whole genome shotgun (WGS) entry which is preliminary data.</text>
</comment>
<reference evidence="2" key="1">
    <citation type="submission" date="2020-08" db="EMBL/GenBank/DDBJ databases">
        <title>Multicomponent nature underlies the extraordinary mechanical properties of spider dragline silk.</title>
        <authorList>
            <person name="Kono N."/>
            <person name="Nakamura H."/>
            <person name="Mori M."/>
            <person name="Yoshida Y."/>
            <person name="Ohtoshi R."/>
            <person name="Malay A.D."/>
            <person name="Moran D.A.P."/>
            <person name="Tomita M."/>
            <person name="Numata K."/>
            <person name="Arakawa K."/>
        </authorList>
    </citation>
    <scope>NUCLEOTIDE SEQUENCE</scope>
</reference>
<evidence type="ECO:0000313" key="2">
    <source>
        <dbReference type="EMBL" id="GFX92912.1"/>
    </source>
</evidence>
<proteinExistence type="predicted"/>
<gene>
    <name evidence="2" type="ORF">TNCV_914621</name>
</gene>
<organism evidence="2 3">
    <name type="scientific">Trichonephila clavipes</name>
    <name type="common">Golden silk orbweaver</name>
    <name type="synonym">Nephila clavipes</name>
    <dbReference type="NCBI Taxonomy" id="2585209"/>
    <lineage>
        <taxon>Eukaryota</taxon>
        <taxon>Metazoa</taxon>
        <taxon>Ecdysozoa</taxon>
        <taxon>Arthropoda</taxon>
        <taxon>Chelicerata</taxon>
        <taxon>Arachnida</taxon>
        <taxon>Araneae</taxon>
        <taxon>Araneomorphae</taxon>
        <taxon>Entelegynae</taxon>
        <taxon>Araneoidea</taxon>
        <taxon>Nephilidae</taxon>
        <taxon>Trichonephila</taxon>
    </lineage>
</organism>
<feature type="region of interest" description="Disordered" evidence="1">
    <location>
        <begin position="58"/>
        <end position="77"/>
    </location>
</feature>
<protein>
    <submittedName>
        <fullName evidence="2">Uncharacterized protein</fullName>
    </submittedName>
</protein>
<evidence type="ECO:0000256" key="1">
    <source>
        <dbReference type="SAM" id="MobiDB-lite"/>
    </source>
</evidence>
<feature type="region of interest" description="Disordered" evidence="1">
    <location>
        <begin position="1"/>
        <end position="23"/>
    </location>
</feature>
<keyword evidence="3" id="KW-1185">Reference proteome</keyword>